<dbReference type="GO" id="GO:0008764">
    <property type="term" value="F:UDP-N-acetylmuramoylalanine-D-glutamate ligase activity"/>
    <property type="evidence" value="ECO:0007669"/>
    <property type="project" value="UniProtKB-UniRule"/>
</dbReference>
<dbReference type="PANTHER" id="PTHR43692:SF1">
    <property type="entry name" value="UDP-N-ACETYLMURAMOYLALANINE--D-GLUTAMATE LIGASE"/>
    <property type="match status" value="1"/>
</dbReference>
<organism evidence="11 12">
    <name type="scientific">Thauera phenolivorans</name>
    <dbReference type="NCBI Taxonomy" id="1792543"/>
    <lineage>
        <taxon>Bacteria</taxon>
        <taxon>Pseudomonadati</taxon>
        <taxon>Pseudomonadota</taxon>
        <taxon>Betaproteobacteria</taxon>
        <taxon>Rhodocyclales</taxon>
        <taxon>Zoogloeaceae</taxon>
        <taxon>Thauera</taxon>
    </lineage>
</organism>
<evidence type="ECO:0000256" key="6">
    <source>
        <dbReference type="ARBA" id="ARBA00022840"/>
    </source>
</evidence>
<evidence type="ECO:0000256" key="7">
    <source>
        <dbReference type="HAMAP-Rule" id="MF_00639"/>
    </source>
</evidence>
<evidence type="ECO:0000256" key="2">
    <source>
        <dbReference type="ARBA" id="ARBA00004752"/>
    </source>
</evidence>
<keyword evidence="6 7" id="KW-0067">ATP-binding</keyword>
<dbReference type="PANTHER" id="PTHR43692">
    <property type="entry name" value="UDP-N-ACETYLMURAMOYLALANINE--D-GLUTAMATE LIGASE"/>
    <property type="match status" value="1"/>
</dbReference>
<feature type="domain" description="Mur ligase C-terminal" evidence="9">
    <location>
        <begin position="323"/>
        <end position="437"/>
    </location>
</feature>
<dbReference type="GO" id="GO:0008360">
    <property type="term" value="P:regulation of cell shape"/>
    <property type="evidence" value="ECO:0007669"/>
    <property type="project" value="UniProtKB-KW"/>
</dbReference>
<dbReference type="Pfam" id="PF02875">
    <property type="entry name" value="Mur_ligase_C"/>
    <property type="match status" value="1"/>
</dbReference>
<comment type="function">
    <text evidence="7 8">Cell wall formation. Catalyzes the addition of glutamate to the nucleotide precursor UDP-N-acetylmuramoyl-L-alanine (UMA).</text>
</comment>
<comment type="pathway">
    <text evidence="2 7 8">Cell wall biogenesis; peptidoglycan biosynthesis.</text>
</comment>
<dbReference type="Proteomes" id="UP000536534">
    <property type="component" value="Unassembled WGS sequence"/>
</dbReference>
<sequence length="466" mass="48869">MSSLTGKSVLVLGLGESGLAMARWCALRGARLRVADDRAEPPGLAVLREEAPLAEIVTGSFGAEVLDGIELVAISPGLDPRTGVCAEAARRGLPLTGEMSLLAQALDELGVRERTRILAITGTNGKTTTTALTAALAQSAGLDAVAAGNIGQTALGVLMDRLEIGVELPECWVLELSSFQIETMHGLAADAATVLNVTDDHLDRYLDLDHYARTKAGIFEGEGAQVLNRDDTRVMAMALPERVRVGFGLGAPARAGDYGLIEHAGRTWLVRGANRLIGADELALAGRHNATNALAALALCEAGLSLPPESLLPGLRAFRGLPHRVELVAERADGVRFYDDSKGTNVGATVAALAGFERRVVLIAGGDGKGQDFAPLADAVARRARALVLIGRDARLIADAVAGCDVPLEHAADLDEAVARAWALAQAGDAVLLSPACASLDMFRNYAHRAEVFVAAVRRLLAEEER</sequence>
<keyword evidence="7 8" id="KW-0133">Cell shape</keyword>
<dbReference type="Gene3D" id="3.40.1190.10">
    <property type="entry name" value="Mur-like, catalytic domain"/>
    <property type="match status" value="1"/>
</dbReference>
<keyword evidence="3 7" id="KW-0963">Cytoplasm</keyword>
<evidence type="ECO:0000259" key="10">
    <source>
        <dbReference type="Pfam" id="PF08245"/>
    </source>
</evidence>
<evidence type="ECO:0000259" key="9">
    <source>
        <dbReference type="Pfam" id="PF02875"/>
    </source>
</evidence>
<dbReference type="GO" id="GO:0005524">
    <property type="term" value="F:ATP binding"/>
    <property type="evidence" value="ECO:0007669"/>
    <property type="project" value="UniProtKB-UniRule"/>
</dbReference>
<dbReference type="Gene3D" id="3.40.50.720">
    <property type="entry name" value="NAD(P)-binding Rossmann-like Domain"/>
    <property type="match status" value="1"/>
</dbReference>
<dbReference type="EC" id="6.3.2.9" evidence="7 8"/>
<dbReference type="SUPFAM" id="SSF53244">
    <property type="entry name" value="MurD-like peptide ligases, peptide-binding domain"/>
    <property type="match status" value="1"/>
</dbReference>
<keyword evidence="4 7" id="KW-0436">Ligase</keyword>
<evidence type="ECO:0000256" key="4">
    <source>
        <dbReference type="ARBA" id="ARBA00022598"/>
    </source>
</evidence>
<dbReference type="NCBIfam" id="TIGR01087">
    <property type="entry name" value="murD"/>
    <property type="match status" value="1"/>
</dbReference>
<dbReference type="HAMAP" id="MF_00639">
    <property type="entry name" value="MurD"/>
    <property type="match status" value="1"/>
</dbReference>
<reference evidence="11 12" key="1">
    <citation type="journal article" date="2020" name="Biotechnol. Biofuels">
        <title>New insights from the biogas microbiome by comprehensive genome-resolved metagenomics of nearly 1600 species originating from multiple anaerobic digesters.</title>
        <authorList>
            <person name="Campanaro S."/>
            <person name="Treu L."/>
            <person name="Rodriguez-R L.M."/>
            <person name="Kovalovszki A."/>
            <person name="Ziels R.M."/>
            <person name="Maus I."/>
            <person name="Zhu X."/>
            <person name="Kougias P.G."/>
            <person name="Basile A."/>
            <person name="Luo G."/>
            <person name="Schluter A."/>
            <person name="Konstantinidis K.T."/>
            <person name="Angelidaki I."/>
        </authorList>
    </citation>
    <scope>NUCLEOTIDE SEQUENCE [LARGE SCALE GENOMIC DNA]</scope>
    <source>
        <strain evidence="11">AS06rmzACSIP_256</strain>
    </source>
</reference>
<dbReference type="InterPro" id="IPR036565">
    <property type="entry name" value="Mur-like_cat_sf"/>
</dbReference>
<dbReference type="GO" id="GO:0071555">
    <property type="term" value="P:cell wall organization"/>
    <property type="evidence" value="ECO:0007669"/>
    <property type="project" value="UniProtKB-KW"/>
</dbReference>
<evidence type="ECO:0000256" key="5">
    <source>
        <dbReference type="ARBA" id="ARBA00022741"/>
    </source>
</evidence>
<keyword evidence="7 8" id="KW-0132">Cell division</keyword>
<feature type="binding site" evidence="7">
    <location>
        <begin position="122"/>
        <end position="128"/>
    </location>
    <ligand>
        <name>ATP</name>
        <dbReference type="ChEBI" id="CHEBI:30616"/>
    </ligand>
</feature>
<name>A0A7X7LT65_9RHOO</name>
<evidence type="ECO:0000256" key="3">
    <source>
        <dbReference type="ARBA" id="ARBA00022490"/>
    </source>
</evidence>
<keyword evidence="7 8" id="KW-0961">Cell wall biogenesis/degradation</keyword>
<dbReference type="InterPro" id="IPR004101">
    <property type="entry name" value="Mur_ligase_C"/>
</dbReference>
<dbReference type="InterPro" id="IPR005762">
    <property type="entry name" value="MurD"/>
</dbReference>
<dbReference type="EMBL" id="JAAYYV010000004">
    <property type="protein sequence ID" value="NLF52824.1"/>
    <property type="molecule type" value="Genomic_DNA"/>
</dbReference>
<evidence type="ECO:0000313" key="12">
    <source>
        <dbReference type="Proteomes" id="UP000536534"/>
    </source>
</evidence>
<comment type="subcellular location">
    <subcellularLocation>
        <location evidence="1 7 8">Cytoplasm</location>
    </subcellularLocation>
</comment>
<comment type="similarity">
    <text evidence="7">Belongs to the MurCDEF family.</text>
</comment>
<keyword evidence="5 7" id="KW-0547">Nucleotide-binding</keyword>
<dbReference type="InterPro" id="IPR013221">
    <property type="entry name" value="Mur_ligase_cen"/>
</dbReference>
<keyword evidence="7 8" id="KW-0131">Cell cycle</keyword>
<dbReference type="Gene3D" id="3.90.190.20">
    <property type="entry name" value="Mur ligase, C-terminal domain"/>
    <property type="match status" value="1"/>
</dbReference>
<keyword evidence="7 8" id="KW-0573">Peptidoglycan synthesis</keyword>
<dbReference type="AlphaFoldDB" id="A0A7X7LT65"/>
<dbReference type="OrthoDB" id="9809796at2"/>
<dbReference type="GO" id="GO:0005737">
    <property type="term" value="C:cytoplasm"/>
    <property type="evidence" value="ECO:0007669"/>
    <property type="project" value="UniProtKB-SubCell"/>
</dbReference>
<dbReference type="GO" id="GO:0051301">
    <property type="term" value="P:cell division"/>
    <property type="evidence" value="ECO:0007669"/>
    <property type="project" value="UniProtKB-KW"/>
</dbReference>
<gene>
    <name evidence="7 11" type="primary">murD</name>
    <name evidence="11" type="ORF">GX576_00195</name>
</gene>
<dbReference type="SUPFAM" id="SSF51984">
    <property type="entry name" value="MurCD N-terminal domain"/>
    <property type="match status" value="1"/>
</dbReference>
<dbReference type="RefSeq" id="WP_068803972.1">
    <property type="nucleotide sequence ID" value="NZ_MBFM01000001.1"/>
</dbReference>
<dbReference type="UniPathway" id="UPA00219"/>
<dbReference type="GO" id="GO:0009252">
    <property type="term" value="P:peptidoglycan biosynthetic process"/>
    <property type="evidence" value="ECO:0007669"/>
    <property type="project" value="UniProtKB-UniRule"/>
</dbReference>
<feature type="domain" description="Mur ligase central" evidence="10">
    <location>
        <begin position="120"/>
        <end position="299"/>
    </location>
</feature>
<dbReference type="Pfam" id="PF21799">
    <property type="entry name" value="MurD-like_N"/>
    <property type="match status" value="1"/>
</dbReference>
<accession>A0A7X7LT65</accession>
<comment type="catalytic activity">
    <reaction evidence="7 8">
        <text>UDP-N-acetyl-alpha-D-muramoyl-L-alanine + D-glutamate + ATP = UDP-N-acetyl-alpha-D-muramoyl-L-alanyl-D-glutamate + ADP + phosphate + H(+)</text>
        <dbReference type="Rhea" id="RHEA:16429"/>
        <dbReference type="ChEBI" id="CHEBI:15378"/>
        <dbReference type="ChEBI" id="CHEBI:29986"/>
        <dbReference type="ChEBI" id="CHEBI:30616"/>
        <dbReference type="ChEBI" id="CHEBI:43474"/>
        <dbReference type="ChEBI" id="CHEBI:83898"/>
        <dbReference type="ChEBI" id="CHEBI:83900"/>
        <dbReference type="ChEBI" id="CHEBI:456216"/>
        <dbReference type="EC" id="6.3.2.9"/>
    </reaction>
</comment>
<proteinExistence type="inferred from homology"/>
<evidence type="ECO:0000256" key="8">
    <source>
        <dbReference type="RuleBase" id="RU003664"/>
    </source>
</evidence>
<protein>
    <recommendedName>
        <fullName evidence="7 8">UDP-N-acetylmuramoylalanine--D-glutamate ligase</fullName>
        <ecNumber evidence="7 8">6.3.2.9</ecNumber>
    </recommendedName>
    <alternativeName>
        <fullName evidence="7">D-glutamic acid-adding enzyme</fullName>
    </alternativeName>
    <alternativeName>
        <fullName evidence="7">UDP-N-acetylmuramoyl-L-alanyl-D-glutamate synthetase</fullName>
    </alternativeName>
</protein>
<dbReference type="SUPFAM" id="SSF53623">
    <property type="entry name" value="MurD-like peptide ligases, catalytic domain"/>
    <property type="match status" value="1"/>
</dbReference>
<dbReference type="Pfam" id="PF08245">
    <property type="entry name" value="Mur_ligase_M"/>
    <property type="match status" value="1"/>
</dbReference>
<comment type="caution">
    <text evidence="11">The sequence shown here is derived from an EMBL/GenBank/DDBJ whole genome shotgun (WGS) entry which is preliminary data.</text>
</comment>
<dbReference type="InterPro" id="IPR036615">
    <property type="entry name" value="Mur_ligase_C_dom_sf"/>
</dbReference>
<evidence type="ECO:0000313" key="11">
    <source>
        <dbReference type="EMBL" id="NLF52824.1"/>
    </source>
</evidence>
<evidence type="ECO:0000256" key="1">
    <source>
        <dbReference type="ARBA" id="ARBA00004496"/>
    </source>
</evidence>